<dbReference type="InterPro" id="IPR050373">
    <property type="entry name" value="Fibrinogen_C-term_domain"/>
</dbReference>
<dbReference type="Pfam" id="PF00147">
    <property type="entry name" value="Fibrinogen_C"/>
    <property type="match status" value="1"/>
</dbReference>
<dbReference type="AlphaFoldDB" id="A0AAV4WWY0"/>
<keyword evidence="3" id="KW-1185">Reference proteome</keyword>
<dbReference type="SUPFAM" id="SSF56496">
    <property type="entry name" value="Fibrinogen C-terminal domain-like"/>
    <property type="match status" value="1"/>
</dbReference>
<evidence type="ECO:0000313" key="2">
    <source>
        <dbReference type="EMBL" id="GIY86833.1"/>
    </source>
</evidence>
<gene>
    <name evidence="2" type="ORF">CDAR_281331</name>
</gene>
<dbReference type="Proteomes" id="UP001054837">
    <property type="component" value="Unassembled WGS sequence"/>
</dbReference>
<dbReference type="NCBIfam" id="NF040941">
    <property type="entry name" value="GGGWT_bact"/>
    <property type="match status" value="1"/>
</dbReference>
<organism evidence="2 3">
    <name type="scientific">Caerostris darwini</name>
    <dbReference type="NCBI Taxonomy" id="1538125"/>
    <lineage>
        <taxon>Eukaryota</taxon>
        <taxon>Metazoa</taxon>
        <taxon>Ecdysozoa</taxon>
        <taxon>Arthropoda</taxon>
        <taxon>Chelicerata</taxon>
        <taxon>Arachnida</taxon>
        <taxon>Araneae</taxon>
        <taxon>Araneomorphae</taxon>
        <taxon>Entelegynae</taxon>
        <taxon>Araneoidea</taxon>
        <taxon>Araneidae</taxon>
        <taxon>Caerostris</taxon>
    </lineage>
</organism>
<sequence length="316" mass="36300">MLTFRDKPLIYDSYRRNPVGSSTVRVTILIRYTISLVFCLFRTMMFFYYAAFLLLIVSDFGLTASIEIPHAEAVNSKSDEFKADECKCEKHFKPMDCSEIFENGNTESGIYTIWPRNRLANCSSLEVYCDMDTAGGGWTLIQRRGDFGNGEDYFAKNWEQYKAGFGDLKKEFWLGNDNIFIITNQAQYSIRFDMTHGNGKTAFTHYENFWIDDEDKMYLLHISEASGPGGGAISNHDQCPFYTRDRPNRLDGKVMEKMHSGGWWNNAWPSSNLNGLNLNGQKITDVDGIQWMNFGGFYNSLAATEMKVRPKRFHAK</sequence>
<dbReference type="PROSITE" id="PS51406">
    <property type="entry name" value="FIBRINOGEN_C_2"/>
    <property type="match status" value="1"/>
</dbReference>
<comment type="caution">
    <text evidence="2">The sequence shown here is derived from an EMBL/GenBank/DDBJ whole genome shotgun (WGS) entry which is preliminary data.</text>
</comment>
<protein>
    <submittedName>
        <fullName evidence="2">Techylectin-5A</fullName>
    </submittedName>
</protein>
<dbReference type="PANTHER" id="PTHR19143">
    <property type="entry name" value="FIBRINOGEN/TENASCIN/ANGIOPOEITIN"/>
    <property type="match status" value="1"/>
</dbReference>
<proteinExistence type="predicted"/>
<dbReference type="InterPro" id="IPR014716">
    <property type="entry name" value="Fibrinogen_a/b/g_C_1"/>
</dbReference>
<accession>A0AAV4WWY0</accession>
<evidence type="ECO:0000259" key="1">
    <source>
        <dbReference type="PROSITE" id="PS51406"/>
    </source>
</evidence>
<dbReference type="PANTHER" id="PTHR19143:SF458">
    <property type="entry name" value="FIBRINOGEN C-TERMINAL DOMAIN-CONTAINING PROTEIN-RELATED"/>
    <property type="match status" value="1"/>
</dbReference>
<name>A0AAV4WWY0_9ARAC</name>
<dbReference type="InterPro" id="IPR036056">
    <property type="entry name" value="Fibrinogen-like_C"/>
</dbReference>
<dbReference type="SMART" id="SM00186">
    <property type="entry name" value="FBG"/>
    <property type="match status" value="1"/>
</dbReference>
<dbReference type="Gene3D" id="3.90.215.10">
    <property type="entry name" value="Gamma Fibrinogen, chain A, domain 1"/>
    <property type="match status" value="1"/>
</dbReference>
<dbReference type="CDD" id="cd00087">
    <property type="entry name" value="FReD"/>
    <property type="match status" value="1"/>
</dbReference>
<dbReference type="InterPro" id="IPR002181">
    <property type="entry name" value="Fibrinogen_a/b/g_C_dom"/>
</dbReference>
<dbReference type="GO" id="GO:0005615">
    <property type="term" value="C:extracellular space"/>
    <property type="evidence" value="ECO:0007669"/>
    <property type="project" value="TreeGrafter"/>
</dbReference>
<dbReference type="EMBL" id="BPLQ01015252">
    <property type="protein sequence ID" value="GIY86833.1"/>
    <property type="molecule type" value="Genomic_DNA"/>
</dbReference>
<reference evidence="2 3" key="1">
    <citation type="submission" date="2021-06" db="EMBL/GenBank/DDBJ databases">
        <title>Caerostris darwini draft genome.</title>
        <authorList>
            <person name="Kono N."/>
            <person name="Arakawa K."/>
        </authorList>
    </citation>
    <scope>NUCLEOTIDE SEQUENCE [LARGE SCALE GENOMIC DNA]</scope>
</reference>
<feature type="domain" description="Fibrinogen C-terminal" evidence="1">
    <location>
        <begin position="88"/>
        <end position="312"/>
    </location>
</feature>
<evidence type="ECO:0000313" key="3">
    <source>
        <dbReference type="Proteomes" id="UP001054837"/>
    </source>
</evidence>